<name>A0A538T2C5_UNCEI</name>
<dbReference type="Pfam" id="PF13229">
    <property type="entry name" value="Beta_helix"/>
    <property type="match status" value="1"/>
</dbReference>
<comment type="caution">
    <text evidence="4">The sequence shown here is derived from an EMBL/GenBank/DDBJ whole genome shotgun (WGS) entry which is preliminary data.</text>
</comment>
<dbReference type="SMART" id="SM00710">
    <property type="entry name" value="PbH1"/>
    <property type="match status" value="7"/>
</dbReference>
<feature type="non-terminal residue" evidence="4">
    <location>
        <position position="733"/>
    </location>
</feature>
<feature type="signal peptide" evidence="2">
    <location>
        <begin position="1"/>
        <end position="24"/>
    </location>
</feature>
<proteinExistence type="predicted"/>
<dbReference type="InterPro" id="IPR012334">
    <property type="entry name" value="Pectin_lyas_fold"/>
</dbReference>
<dbReference type="NCBIfam" id="NF041518">
    <property type="entry name" value="choice_anch_Q"/>
    <property type="match status" value="1"/>
</dbReference>
<evidence type="ECO:0000256" key="2">
    <source>
        <dbReference type="SAM" id="SignalP"/>
    </source>
</evidence>
<feature type="region of interest" description="Disordered" evidence="1">
    <location>
        <begin position="469"/>
        <end position="504"/>
    </location>
</feature>
<evidence type="ECO:0000256" key="1">
    <source>
        <dbReference type="SAM" id="MobiDB-lite"/>
    </source>
</evidence>
<reference evidence="4 5" key="1">
    <citation type="journal article" date="2019" name="Nat. Microbiol.">
        <title>Mediterranean grassland soil C-N compound turnover is dependent on rainfall and depth, and is mediated by genomically divergent microorganisms.</title>
        <authorList>
            <person name="Diamond S."/>
            <person name="Andeer P.F."/>
            <person name="Li Z."/>
            <person name="Crits-Christoph A."/>
            <person name="Burstein D."/>
            <person name="Anantharaman K."/>
            <person name="Lane K.R."/>
            <person name="Thomas B.C."/>
            <person name="Pan C."/>
            <person name="Northen T.R."/>
            <person name="Banfield J.F."/>
        </authorList>
    </citation>
    <scope>NUCLEOTIDE SEQUENCE [LARGE SCALE GENOMIC DNA]</scope>
    <source>
        <strain evidence="4">WS_6</strain>
    </source>
</reference>
<dbReference type="InterPro" id="IPR039448">
    <property type="entry name" value="Beta_helix"/>
</dbReference>
<accession>A0A538T2C5</accession>
<sequence>MIRRTLIAWMVGWVAVLAPSATLAAGIFYVNNQSPSCSNSGPGTQAIPYCTISAAVSKRKGPGTTIYVSPGIYHEQVSAPTGGGTPDSPYVFQAQGPGVVVDGSDDFSATSKWALFTGNVWFASSVTWSPLQVFADGARLASSTATPSDLPPGSFTYVTGQGLYVNVGGDNPGVHQAHVGHRSHGFKVSGKPWVTILGFTVTRTEDRGIYLSSASNNCVISNNAVSFANGRGIGVTASTGVRVLSNVVSDSQNHGISLAEGSDGGTVQDNESFRNSDPIARRANGIYIGASSNILIQRNRLHDNQDSGLNYSLASNNNISISNLSWTNGDHGFDHLDSSTGSIHRNDVAYGNFKDGFSIEGGATGTSLYNCIAVDNGNGVYPYKLPPTPREYDLWVENTSTAGFVSNDNLFWNSNSVAPVKYATTIYSTVAAYSATTGNDSHSIQSDPRFVNPAAGDFHLLAGSPAIDNGNSSASNWPATDAEGRARVDDPATPNTGVGPPVSYSDRGALEYVTNQRPVLNPIADMTVAEAATTDQGITGSDPDGNPLTFTKAGGPSFLTVTTTNATTGSIHLAPGFTDAGTYAASASASDGSLSDTKPFQVTVSNVNRAPTLNAIANMVVAEGGTADQAVTGFDPDGDALTFTKGSGPSFLTVTTTNATTGSVHVAPGTGAAAGSPYAASVTASDGTLGDTKPFQITVRLTNARPTLNAIANMTAAEGASADQGITGSDPDG</sequence>
<organism evidence="4 5">
    <name type="scientific">Eiseniibacteriota bacterium</name>
    <dbReference type="NCBI Taxonomy" id="2212470"/>
    <lineage>
        <taxon>Bacteria</taxon>
        <taxon>Candidatus Eiseniibacteriota</taxon>
    </lineage>
</organism>
<evidence type="ECO:0000313" key="4">
    <source>
        <dbReference type="EMBL" id="TMQ57786.1"/>
    </source>
</evidence>
<dbReference type="SUPFAM" id="SSF51126">
    <property type="entry name" value="Pectin lyase-like"/>
    <property type="match status" value="1"/>
</dbReference>
<dbReference type="InterPro" id="IPR011050">
    <property type="entry name" value="Pectin_lyase_fold/virulence"/>
</dbReference>
<feature type="compositionally biased region" description="Polar residues" evidence="1">
    <location>
        <begin position="469"/>
        <end position="478"/>
    </location>
</feature>
<gene>
    <name evidence="4" type="ORF">E6K76_09665</name>
</gene>
<dbReference type="InterPro" id="IPR059226">
    <property type="entry name" value="Choice_anch_Q_dom"/>
</dbReference>
<dbReference type="InterPro" id="IPR006626">
    <property type="entry name" value="PbH1"/>
</dbReference>
<feature type="domain" description="Right handed beta helix" evidence="3">
    <location>
        <begin position="156"/>
        <end position="270"/>
    </location>
</feature>
<dbReference type="AlphaFoldDB" id="A0A538T2C5"/>
<dbReference type="EMBL" id="VBOW01000051">
    <property type="protein sequence ID" value="TMQ57786.1"/>
    <property type="molecule type" value="Genomic_DNA"/>
</dbReference>
<keyword evidence="2" id="KW-0732">Signal</keyword>
<evidence type="ECO:0000259" key="3">
    <source>
        <dbReference type="Pfam" id="PF13229"/>
    </source>
</evidence>
<feature type="chain" id="PRO_5021987482" description="Right handed beta helix domain-containing protein" evidence="2">
    <location>
        <begin position="25"/>
        <end position="733"/>
    </location>
</feature>
<dbReference type="Gene3D" id="2.60.40.10">
    <property type="entry name" value="Immunoglobulins"/>
    <property type="match status" value="2"/>
</dbReference>
<protein>
    <recommendedName>
        <fullName evidence="3">Right handed beta helix domain-containing protein</fullName>
    </recommendedName>
</protein>
<dbReference type="InterPro" id="IPR013783">
    <property type="entry name" value="Ig-like_fold"/>
</dbReference>
<dbReference type="Gene3D" id="2.160.20.10">
    <property type="entry name" value="Single-stranded right-handed beta-helix, Pectin lyase-like"/>
    <property type="match status" value="1"/>
</dbReference>
<dbReference type="Proteomes" id="UP000316852">
    <property type="component" value="Unassembled WGS sequence"/>
</dbReference>
<evidence type="ECO:0000313" key="5">
    <source>
        <dbReference type="Proteomes" id="UP000316852"/>
    </source>
</evidence>